<dbReference type="InterPro" id="IPR038665">
    <property type="entry name" value="Voltage-dep_anion_channel_sf"/>
</dbReference>
<dbReference type="VEuPathDB" id="FungiDB:BON22_0037"/>
<feature type="transmembrane region" description="Helical" evidence="9">
    <location>
        <begin position="207"/>
        <end position="229"/>
    </location>
</feature>
<evidence type="ECO:0000256" key="8">
    <source>
        <dbReference type="SAM" id="MobiDB-lite"/>
    </source>
</evidence>
<feature type="transmembrane region" description="Helical" evidence="9">
    <location>
        <begin position="324"/>
        <end position="347"/>
    </location>
</feature>
<evidence type="ECO:0000313" key="11">
    <source>
        <dbReference type="EMBL" id="ONH69750.1"/>
    </source>
</evidence>
<name>A0A061AMK8_CYBFA</name>
<evidence type="ECO:0000313" key="12">
    <source>
        <dbReference type="Proteomes" id="UP000189513"/>
    </source>
</evidence>
<proteinExistence type="inferred from homology"/>
<dbReference type="InterPro" id="IPR004695">
    <property type="entry name" value="SLAC1/Mae1/Ssu1/TehA"/>
</dbReference>
<evidence type="ECO:0000256" key="6">
    <source>
        <dbReference type="ARBA" id="ARBA00022989"/>
    </source>
</evidence>
<comment type="similarity">
    <text evidence="2">Belongs to the tellurite-resistance/dicarboxylate transporter (TDT) family.</text>
</comment>
<dbReference type="OrthoDB" id="1099at2759"/>
<keyword evidence="5 9" id="KW-0812">Transmembrane</keyword>
<reference evidence="12" key="2">
    <citation type="journal article" date="2017" name="Genome Announc.">
        <title>Genome sequences of Cyberlindnera fabianii 65, Pichia kudriavzevii 129, and Saccharomyces cerevisiae 131 isolated from fermented masau fruits in Zimbabwe.</title>
        <authorList>
            <person name="van Rijswijck I.M.H."/>
            <person name="Derks M.F.L."/>
            <person name="Abee T."/>
            <person name="de Ridder D."/>
            <person name="Smid E.J."/>
        </authorList>
    </citation>
    <scope>NUCLEOTIDE SEQUENCE [LARGE SCALE GENOMIC DNA]</scope>
    <source>
        <strain evidence="12">65</strain>
    </source>
</reference>
<keyword evidence="4" id="KW-1003">Cell membrane</keyword>
<organism evidence="10">
    <name type="scientific">Cyberlindnera fabianii</name>
    <name type="common">Yeast</name>
    <name type="synonym">Hansenula fabianii</name>
    <dbReference type="NCBI Taxonomy" id="36022"/>
    <lineage>
        <taxon>Eukaryota</taxon>
        <taxon>Fungi</taxon>
        <taxon>Dikarya</taxon>
        <taxon>Ascomycota</taxon>
        <taxon>Saccharomycotina</taxon>
        <taxon>Saccharomycetes</taxon>
        <taxon>Phaffomycetales</taxon>
        <taxon>Phaffomycetaceae</taxon>
        <taxon>Cyberlindnera</taxon>
    </lineage>
</organism>
<dbReference type="Proteomes" id="UP000189513">
    <property type="component" value="Unassembled WGS sequence"/>
</dbReference>
<accession>A0A061AMK8</accession>
<keyword evidence="6 9" id="KW-1133">Transmembrane helix</keyword>
<dbReference type="PANTHER" id="PTHR31686">
    <property type="match status" value="1"/>
</dbReference>
<dbReference type="AlphaFoldDB" id="A0A061AMK8"/>
<evidence type="ECO:0000313" key="10">
    <source>
        <dbReference type="EMBL" id="CDR38845.1"/>
    </source>
</evidence>
<feature type="transmembrane region" description="Helical" evidence="9">
    <location>
        <begin position="173"/>
        <end position="195"/>
    </location>
</feature>
<feature type="transmembrane region" description="Helical" evidence="9">
    <location>
        <begin position="293"/>
        <end position="312"/>
    </location>
</feature>
<feature type="transmembrane region" description="Helical" evidence="9">
    <location>
        <begin position="12"/>
        <end position="31"/>
    </location>
</feature>
<evidence type="ECO:0000256" key="4">
    <source>
        <dbReference type="ARBA" id="ARBA00022475"/>
    </source>
</evidence>
<feature type="transmembrane region" description="Helical" evidence="9">
    <location>
        <begin position="78"/>
        <end position="97"/>
    </location>
</feature>
<comment type="subcellular location">
    <subcellularLocation>
        <location evidence="1">Cell membrane</location>
        <topology evidence="1">Multi-pass membrane protein</topology>
    </subcellularLocation>
</comment>
<dbReference type="Gene3D" id="1.50.10.150">
    <property type="entry name" value="Voltage-dependent anion channel"/>
    <property type="match status" value="1"/>
</dbReference>
<evidence type="ECO:0000256" key="1">
    <source>
        <dbReference type="ARBA" id="ARBA00004651"/>
    </source>
</evidence>
<evidence type="ECO:0000256" key="9">
    <source>
        <dbReference type="SAM" id="Phobius"/>
    </source>
</evidence>
<protein>
    <submittedName>
        <fullName evidence="10">CYFA0S02e06964g1_1</fullName>
    </submittedName>
    <submittedName>
        <fullName evidence="11">Sulfite efflux pump SSU1</fullName>
    </submittedName>
</protein>
<dbReference type="EMBL" id="MPUK01000001">
    <property type="protein sequence ID" value="ONH69750.1"/>
    <property type="molecule type" value="Genomic_DNA"/>
</dbReference>
<feature type="compositionally biased region" description="Basic and acidic residues" evidence="8">
    <location>
        <begin position="365"/>
        <end position="374"/>
    </location>
</feature>
<feature type="transmembrane region" description="Helical" evidence="9">
    <location>
        <begin position="37"/>
        <end position="57"/>
    </location>
</feature>
<keyword evidence="7 9" id="KW-0472">Membrane</keyword>
<dbReference type="OMA" id="FLATCPM"/>
<dbReference type="STRING" id="36022.A0A061AMK8"/>
<evidence type="ECO:0000256" key="2">
    <source>
        <dbReference type="ARBA" id="ARBA00008566"/>
    </source>
</evidence>
<evidence type="ECO:0000256" key="3">
    <source>
        <dbReference type="ARBA" id="ARBA00022448"/>
    </source>
</evidence>
<reference evidence="10" key="1">
    <citation type="journal article" date="2014" name="Genome Announc.">
        <title>Genome sequence of the yeast Cyberlindnera fabianii (Hansenula fabianii).</title>
        <authorList>
            <person name="Freel K.C."/>
            <person name="Sarilar V."/>
            <person name="Neuveglise C."/>
            <person name="Devillers H."/>
            <person name="Friedrich A."/>
            <person name="Schacherer J."/>
        </authorList>
    </citation>
    <scope>NUCLEOTIDE SEQUENCE</scope>
    <source>
        <strain evidence="10">YJS4271</strain>
    </source>
</reference>
<dbReference type="GO" id="GO:0005886">
    <property type="term" value="C:plasma membrane"/>
    <property type="evidence" value="ECO:0007669"/>
    <property type="project" value="UniProtKB-SubCell"/>
</dbReference>
<dbReference type="GO" id="GO:0000319">
    <property type="term" value="F:sulfite transmembrane transporter activity"/>
    <property type="evidence" value="ECO:0007669"/>
    <property type="project" value="TreeGrafter"/>
</dbReference>
<evidence type="ECO:0000256" key="7">
    <source>
        <dbReference type="ARBA" id="ARBA00023136"/>
    </source>
</evidence>
<gene>
    <name evidence="11" type="ORF">BON22_0037</name>
    <name evidence="10" type="ORF">CYFA0S_02e06964g</name>
</gene>
<feature type="region of interest" description="Disordered" evidence="8">
    <location>
        <begin position="363"/>
        <end position="386"/>
    </location>
</feature>
<keyword evidence="3" id="KW-0813">Transport</keyword>
<dbReference type="Pfam" id="PF03595">
    <property type="entry name" value="SLAC1"/>
    <property type="match status" value="1"/>
</dbReference>
<sequence>MHLPEFRTQWFICSMATGMATSILYNFPYPARWLRDISYIMFALCSLSLLITNVLFFNQLIRSRQYRHDALFNIHHNVFLGCGVMGYTSWVTSMHLVSQGRVPIFTYVLWWISNLLSLGAAWVIFLCIIWKTDIRLEKLSATVILPIVTLTLTAAQGGIITPSLPQPLQHSTIIISFLIWANAVALSFMVLTIYLNRLVLYKFPSKSVIFTSFIPIGFLGQGSLAIQLFGRNYHDYVMKGVEIMTEADALSTKIQGDIFLYAGVLAGLFLEAMGFCMTFFAVWAVLSSGKHHFHYGWWAMTFPLGTMCLSTHQTAQIMDWETFYVVATIYGTVVLMITIVCISMSLLDLYRWIRSSPETEAATVEESKRKDSLSTEHTAPYEDNLV</sequence>
<feature type="transmembrane region" description="Helical" evidence="9">
    <location>
        <begin position="142"/>
        <end position="161"/>
    </location>
</feature>
<keyword evidence="12" id="KW-1185">Reference proteome</keyword>
<feature type="transmembrane region" description="Helical" evidence="9">
    <location>
        <begin position="258"/>
        <end position="286"/>
    </location>
</feature>
<dbReference type="EMBL" id="LK052887">
    <property type="protein sequence ID" value="CDR38845.1"/>
    <property type="molecule type" value="Genomic_DNA"/>
</dbReference>
<reference evidence="11" key="3">
    <citation type="submission" date="2017-01" db="EMBL/GenBank/DDBJ databases">
        <authorList>
            <person name="Mah S.A."/>
            <person name="Swanson W.J."/>
            <person name="Moy G.W."/>
            <person name="Vacquier V.D."/>
        </authorList>
    </citation>
    <scope>NUCLEOTIDE SEQUENCE [LARGE SCALE GENOMIC DNA]</scope>
    <source>
        <strain evidence="11">65</strain>
    </source>
</reference>
<dbReference type="InterPro" id="IPR051629">
    <property type="entry name" value="Sulfite_efflux_TDT"/>
</dbReference>
<feature type="transmembrane region" description="Helical" evidence="9">
    <location>
        <begin position="109"/>
        <end position="130"/>
    </location>
</feature>
<evidence type="ECO:0000256" key="5">
    <source>
        <dbReference type="ARBA" id="ARBA00022692"/>
    </source>
</evidence>
<dbReference type="PANTHER" id="PTHR31686:SF1">
    <property type="entry name" value="SULFITE EFFLUX PUMP SSU1"/>
    <property type="match status" value="1"/>
</dbReference>